<evidence type="ECO:0000256" key="5">
    <source>
        <dbReference type="ARBA" id="ARBA00023002"/>
    </source>
</evidence>
<dbReference type="InterPro" id="IPR017972">
    <property type="entry name" value="Cyt_P450_CS"/>
</dbReference>
<dbReference type="EMBL" id="MVHS01000002">
    <property type="protein sequence ID" value="ORA73852.1"/>
    <property type="molecule type" value="Genomic_DNA"/>
</dbReference>
<keyword evidence="6 8" id="KW-0408">Iron</keyword>
<keyword evidence="10" id="KW-1185">Reference proteome</keyword>
<sequence>MTDITEATKSDEFADVDFFTDPSLIPDPYPYFDSLRRRCPVLPDGPGGSVVITGYPEALSAYKDSAFSSCNAVVGPFAPMPFTATGDDVRDLIAAHRDQIPMAEHVVTMDGDDHTRTRGLLSRLITPKRLSENEEFMWRLADQQLDSFVAKGSCEFMADYAKPFSMLVIADLLGVPESDHQEFRAVLADQLVGELDSELAHNPLVWLDDKFTEYITERREQPRGDVLTELAEARYPDGSEPAVDEVVKLATFLFAAGQETTTKLLSAAMRVLGERPDVQAAIRADRSRIPVFLEETLRLESPVKSHFRFAAETTSVGECPIAAGTTIMLLPGASNRDPEKFEEPGEFRMDRPNVREHIAFGRGAHSCPGAPLARAEGRISMNRILDRMADIRIDETRHGSAEDRHYTYDPTFIMRGLSDLYLTFTPV</sequence>
<dbReference type="OrthoDB" id="502624at2"/>
<organism evidence="9 10">
    <name type="scientific">Mycolicibacterium insubricum</name>
    <dbReference type="NCBI Taxonomy" id="444597"/>
    <lineage>
        <taxon>Bacteria</taxon>
        <taxon>Bacillati</taxon>
        <taxon>Actinomycetota</taxon>
        <taxon>Actinomycetes</taxon>
        <taxon>Mycobacteriales</taxon>
        <taxon>Mycobacteriaceae</taxon>
        <taxon>Mycolicibacterium</taxon>
    </lineage>
</organism>
<comment type="caution">
    <text evidence="9">The sequence shown here is derived from an EMBL/GenBank/DDBJ whole genome shotgun (WGS) entry which is preliminary data.</text>
</comment>
<dbReference type="STRING" id="444597.BST26_01380"/>
<evidence type="ECO:0000256" key="1">
    <source>
        <dbReference type="ARBA" id="ARBA00001971"/>
    </source>
</evidence>
<evidence type="ECO:0000256" key="3">
    <source>
        <dbReference type="ARBA" id="ARBA00022617"/>
    </source>
</evidence>
<dbReference type="Gene3D" id="1.10.630.10">
    <property type="entry name" value="Cytochrome P450"/>
    <property type="match status" value="1"/>
</dbReference>
<dbReference type="Proteomes" id="UP000192801">
    <property type="component" value="Unassembled WGS sequence"/>
</dbReference>
<evidence type="ECO:0000256" key="6">
    <source>
        <dbReference type="ARBA" id="ARBA00023004"/>
    </source>
</evidence>
<gene>
    <name evidence="9" type="ORF">BST26_01380</name>
</gene>
<dbReference type="GO" id="GO:0020037">
    <property type="term" value="F:heme binding"/>
    <property type="evidence" value="ECO:0007669"/>
    <property type="project" value="InterPro"/>
</dbReference>
<reference evidence="9 10" key="1">
    <citation type="submission" date="2016-12" db="EMBL/GenBank/DDBJ databases">
        <title>The new phylogeny of genus Mycobacterium.</title>
        <authorList>
            <person name="Tortoli E."/>
            <person name="Trovato A."/>
            <person name="Cirillo D.M."/>
        </authorList>
    </citation>
    <scope>NUCLEOTIDE SEQUENCE [LARGE SCALE GENOMIC DNA]</scope>
    <source>
        <strain evidence="9 10">DSM 45130</strain>
    </source>
</reference>
<dbReference type="InterPro" id="IPR036396">
    <property type="entry name" value="Cyt_P450_sf"/>
</dbReference>
<evidence type="ECO:0000256" key="4">
    <source>
        <dbReference type="ARBA" id="ARBA00022723"/>
    </source>
</evidence>
<dbReference type="GO" id="GO:0036199">
    <property type="term" value="F:cholest-4-en-3-one 26-monooxygenase activity"/>
    <property type="evidence" value="ECO:0007669"/>
    <property type="project" value="TreeGrafter"/>
</dbReference>
<dbReference type="PANTHER" id="PTHR46696:SF4">
    <property type="entry name" value="BIOTIN BIOSYNTHESIS CYTOCHROME P450"/>
    <property type="match status" value="1"/>
</dbReference>
<dbReference type="Pfam" id="PF00067">
    <property type="entry name" value="p450"/>
    <property type="match status" value="1"/>
</dbReference>
<evidence type="ECO:0000256" key="2">
    <source>
        <dbReference type="ARBA" id="ARBA00010617"/>
    </source>
</evidence>
<dbReference type="RefSeq" id="WP_110810690.1">
    <property type="nucleotide sequence ID" value="NZ_AP022618.1"/>
</dbReference>
<dbReference type="GO" id="GO:0008395">
    <property type="term" value="F:steroid hydroxylase activity"/>
    <property type="evidence" value="ECO:0007669"/>
    <property type="project" value="TreeGrafter"/>
</dbReference>
<keyword evidence="7 8" id="KW-0503">Monooxygenase</keyword>
<dbReference type="InterPro" id="IPR002397">
    <property type="entry name" value="Cyt_P450_B"/>
</dbReference>
<dbReference type="GO" id="GO:0005506">
    <property type="term" value="F:iron ion binding"/>
    <property type="evidence" value="ECO:0007669"/>
    <property type="project" value="InterPro"/>
</dbReference>
<accession>A0A1X0DNX9</accession>
<evidence type="ECO:0000313" key="10">
    <source>
        <dbReference type="Proteomes" id="UP000192801"/>
    </source>
</evidence>
<dbReference type="InterPro" id="IPR001128">
    <property type="entry name" value="Cyt_P450"/>
</dbReference>
<dbReference type="GO" id="GO:0006707">
    <property type="term" value="P:cholesterol catabolic process"/>
    <property type="evidence" value="ECO:0007669"/>
    <property type="project" value="TreeGrafter"/>
</dbReference>
<evidence type="ECO:0000256" key="7">
    <source>
        <dbReference type="ARBA" id="ARBA00023033"/>
    </source>
</evidence>
<name>A0A1X0DNX9_9MYCO</name>
<comment type="cofactor">
    <cofactor evidence="1">
        <name>heme</name>
        <dbReference type="ChEBI" id="CHEBI:30413"/>
    </cofactor>
</comment>
<dbReference type="SUPFAM" id="SSF48264">
    <property type="entry name" value="Cytochrome P450"/>
    <property type="match status" value="1"/>
</dbReference>
<dbReference type="PROSITE" id="PS00086">
    <property type="entry name" value="CYTOCHROME_P450"/>
    <property type="match status" value="1"/>
</dbReference>
<evidence type="ECO:0000313" key="9">
    <source>
        <dbReference type="EMBL" id="ORA73852.1"/>
    </source>
</evidence>
<proteinExistence type="inferred from homology"/>
<dbReference type="PRINTS" id="PR00385">
    <property type="entry name" value="P450"/>
</dbReference>
<dbReference type="AlphaFoldDB" id="A0A1X0DNX9"/>
<protein>
    <submittedName>
        <fullName evidence="9">Cytochrome</fullName>
    </submittedName>
</protein>
<keyword evidence="5 8" id="KW-0560">Oxidoreductase</keyword>
<dbReference type="PANTHER" id="PTHR46696">
    <property type="entry name" value="P450, PUTATIVE (EUROFUNG)-RELATED"/>
    <property type="match status" value="1"/>
</dbReference>
<evidence type="ECO:0000256" key="8">
    <source>
        <dbReference type="RuleBase" id="RU000461"/>
    </source>
</evidence>
<keyword evidence="4 8" id="KW-0479">Metal-binding</keyword>
<comment type="similarity">
    <text evidence="2 8">Belongs to the cytochrome P450 family.</text>
</comment>
<dbReference type="PRINTS" id="PR00359">
    <property type="entry name" value="BP450"/>
</dbReference>
<keyword evidence="3 8" id="KW-0349">Heme</keyword>